<evidence type="ECO:0000256" key="9">
    <source>
        <dbReference type="RuleBase" id="RU366042"/>
    </source>
</evidence>
<keyword evidence="7 9" id="KW-0406">Ion transport</keyword>
<dbReference type="SUPFAM" id="SSF144083">
    <property type="entry name" value="Magnesium transport protein CorA, transmembrane region"/>
    <property type="match status" value="1"/>
</dbReference>
<evidence type="ECO:0000256" key="7">
    <source>
        <dbReference type="ARBA" id="ARBA00023065"/>
    </source>
</evidence>
<feature type="region of interest" description="Disordered" evidence="10">
    <location>
        <begin position="116"/>
        <end position="176"/>
    </location>
</feature>
<keyword evidence="12" id="KW-1185">Reference proteome</keyword>
<sequence length="576" mass="64300">MPRVTSDSHFSVPTPETPHICIPSVANAPVSHMIEDAEAYHITLPNSPRPSPPMSPSRSPRRRASPLPTPRPSPSFNPEPATTVSFSEYVASELARDQTAQLDLGVSFAPAARLERTPISTAQRPAPDPFDSDSDGAVPPTLVEPAADIPRSETEPNLHIQKHSTESETSTPSAPQYSAPTGIPAIGYSNAPSKSRYAELDCIQIDAQGNVTERKMKRADILYEARSSLPGSQPSRYIVNKWLNNATQAPPSPELKQFSSLFETDAVTSRKSAQKALRDYLRNSLQARDIRQVDPAFAAKPALWVRHSAIVVSLEGLRAIILHNKMFLFDPSKEKTKHLEYTARQSIKARPDAENPQPFEFRALEGILIYLAISLETEFSKIKLQIEKYVNQMPNELTTKMLEELRLKKQQLNQFHSRANSVRTVLENLLDEDDEMASMYLTEKHISQNYARSALDHSEVETLLEAYLQAIDLHVNQASLLNDAIEDTEDLIMIHLDTLRNRLLSVELAMSVVSMMFGFGGVVAGVFGMNITIPLFESTASRYWFLVIVVIITITVVSVSWLVLVILRRRGLYSFY</sequence>
<dbReference type="Pfam" id="PF22099">
    <property type="entry name" value="MRS2-like"/>
    <property type="match status" value="1"/>
</dbReference>
<dbReference type="InterPro" id="IPR039204">
    <property type="entry name" value="MRS2-like"/>
</dbReference>
<evidence type="ECO:0000256" key="3">
    <source>
        <dbReference type="ARBA" id="ARBA00022692"/>
    </source>
</evidence>
<protein>
    <recommendedName>
        <fullName evidence="9">Magnesium transporter</fullName>
    </recommendedName>
</protein>
<dbReference type="Gene3D" id="1.20.58.340">
    <property type="entry name" value="Magnesium transport protein CorA, transmembrane region"/>
    <property type="match status" value="1"/>
</dbReference>
<keyword evidence="6 9" id="KW-1133">Transmembrane helix</keyword>
<feature type="transmembrane region" description="Helical" evidence="9">
    <location>
        <begin position="508"/>
        <end position="531"/>
    </location>
</feature>
<dbReference type="GO" id="GO:0005743">
    <property type="term" value="C:mitochondrial inner membrane"/>
    <property type="evidence" value="ECO:0007669"/>
    <property type="project" value="UniProtKB-SubCell"/>
</dbReference>
<dbReference type="OrthoDB" id="5695at2759"/>
<name>A0A2V3IYP1_9FLOR</name>
<dbReference type="Gene3D" id="2.40.128.330">
    <property type="match status" value="1"/>
</dbReference>
<evidence type="ECO:0000256" key="4">
    <source>
        <dbReference type="ARBA" id="ARBA00022842"/>
    </source>
</evidence>
<dbReference type="InterPro" id="IPR045863">
    <property type="entry name" value="CorA_TM1_TM2"/>
</dbReference>
<dbReference type="EMBL" id="NBIV01000026">
    <property type="protein sequence ID" value="PXF47272.1"/>
    <property type="molecule type" value="Genomic_DNA"/>
</dbReference>
<proteinExistence type="inferred from homology"/>
<dbReference type="PANTHER" id="PTHR13890:SF0">
    <property type="entry name" value="MAGNESIUM TRANSPORTER MRS2 HOMOLOG, MITOCHONDRIAL"/>
    <property type="match status" value="1"/>
</dbReference>
<comment type="caution">
    <text evidence="11">The sequence shown here is derived from an EMBL/GenBank/DDBJ whole genome shotgun (WGS) entry which is preliminary data.</text>
</comment>
<keyword evidence="9" id="KW-0496">Mitochondrion</keyword>
<gene>
    <name evidence="11" type="ORF">BWQ96_02885</name>
</gene>
<accession>A0A2V3IYP1</accession>
<keyword evidence="2 9" id="KW-0813">Transport</keyword>
<feature type="region of interest" description="Disordered" evidence="10">
    <location>
        <begin position="42"/>
        <end position="82"/>
    </location>
</feature>
<feature type="compositionally biased region" description="Pro residues" evidence="10">
    <location>
        <begin position="67"/>
        <end position="77"/>
    </location>
</feature>
<feature type="transmembrane region" description="Helical" evidence="9">
    <location>
        <begin position="543"/>
        <end position="567"/>
    </location>
</feature>
<evidence type="ECO:0000256" key="1">
    <source>
        <dbReference type="ARBA" id="ARBA00004141"/>
    </source>
</evidence>
<keyword evidence="9" id="KW-0999">Mitochondrion inner membrane</keyword>
<reference evidence="11 12" key="1">
    <citation type="journal article" date="2018" name="Mol. Biol. Evol.">
        <title>Analysis of the draft genome of the red seaweed Gracilariopsis chorda provides insights into genome size evolution in Rhodophyta.</title>
        <authorList>
            <person name="Lee J."/>
            <person name="Yang E.C."/>
            <person name="Graf L."/>
            <person name="Yang J.H."/>
            <person name="Qiu H."/>
            <person name="Zel Zion U."/>
            <person name="Chan C.X."/>
            <person name="Stephens T.G."/>
            <person name="Weber A.P.M."/>
            <person name="Boo G.H."/>
            <person name="Boo S.M."/>
            <person name="Kim K.M."/>
            <person name="Shin Y."/>
            <person name="Jung M."/>
            <person name="Lee S.J."/>
            <person name="Yim H.S."/>
            <person name="Lee J.H."/>
            <person name="Bhattacharya D."/>
            <person name="Yoon H.S."/>
        </authorList>
    </citation>
    <scope>NUCLEOTIDE SEQUENCE [LARGE SCALE GENOMIC DNA]</scope>
    <source>
        <strain evidence="11 12">SKKU-2015</strain>
        <tissue evidence="11">Whole body</tissue>
    </source>
</reference>
<keyword evidence="4 9" id="KW-0460">Magnesium</keyword>
<dbReference type="AlphaFoldDB" id="A0A2V3IYP1"/>
<evidence type="ECO:0000313" key="11">
    <source>
        <dbReference type="EMBL" id="PXF47272.1"/>
    </source>
</evidence>
<comment type="subcellular location">
    <subcellularLocation>
        <location evidence="1">Membrane</location>
        <topology evidence="1">Multi-pass membrane protein</topology>
    </subcellularLocation>
    <subcellularLocation>
        <location evidence="9">Mitochondrion inner membrane</location>
        <topology evidence="9">Multi-pass membrane protein</topology>
    </subcellularLocation>
</comment>
<comment type="similarity">
    <text evidence="9">Belongs to the CorA metal ion transporter (MIT) (TC 1.A.35) family.</text>
</comment>
<evidence type="ECO:0000256" key="8">
    <source>
        <dbReference type="ARBA" id="ARBA00023136"/>
    </source>
</evidence>
<evidence type="ECO:0000256" key="10">
    <source>
        <dbReference type="SAM" id="MobiDB-lite"/>
    </source>
</evidence>
<keyword evidence="5" id="KW-0809">Transit peptide</keyword>
<organism evidence="11 12">
    <name type="scientific">Gracilariopsis chorda</name>
    <dbReference type="NCBI Taxonomy" id="448386"/>
    <lineage>
        <taxon>Eukaryota</taxon>
        <taxon>Rhodophyta</taxon>
        <taxon>Florideophyceae</taxon>
        <taxon>Rhodymeniophycidae</taxon>
        <taxon>Gracilariales</taxon>
        <taxon>Gracilariaceae</taxon>
        <taxon>Gracilariopsis</taxon>
    </lineage>
</organism>
<dbReference type="CDD" id="cd12823">
    <property type="entry name" value="Mrs2_Mfm1p-like"/>
    <property type="match status" value="1"/>
</dbReference>
<dbReference type="Proteomes" id="UP000247409">
    <property type="component" value="Unassembled WGS sequence"/>
</dbReference>
<evidence type="ECO:0000256" key="6">
    <source>
        <dbReference type="ARBA" id="ARBA00022989"/>
    </source>
</evidence>
<dbReference type="GO" id="GO:0015095">
    <property type="term" value="F:magnesium ion transmembrane transporter activity"/>
    <property type="evidence" value="ECO:0007669"/>
    <property type="project" value="TreeGrafter"/>
</dbReference>
<dbReference type="PANTHER" id="PTHR13890">
    <property type="entry name" value="RNA SPLICING PROTEIN MRS2, MITOCHONDRIAL"/>
    <property type="match status" value="1"/>
</dbReference>
<evidence type="ECO:0000313" key="12">
    <source>
        <dbReference type="Proteomes" id="UP000247409"/>
    </source>
</evidence>
<evidence type="ECO:0000256" key="5">
    <source>
        <dbReference type="ARBA" id="ARBA00022946"/>
    </source>
</evidence>
<keyword evidence="3 9" id="KW-0812">Transmembrane</keyword>
<keyword evidence="8 9" id="KW-0472">Membrane</keyword>
<evidence type="ECO:0000256" key="2">
    <source>
        <dbReference type="ARBA" id="ARBA00022448"/>
    </source>
</evidence>